<comment type="caution">
    <text evidence="3">The sequence shown here is derived from an EMBL/GenBank/DDBJ whole genome shotgun (WGS) entry which is preliminary data.</text>
</comment>
<evidence type="ECO:0000259" key="2">
    <source>
        <dbReference type="Pfam" id="PF21788"/>
    </source>
</evidence>
<organism evidence="3 4">
    <name type="scientific">Aphis craccivora</name>
    <name type="common">Cowpea aphid</name>
    <dbReference type="NCBI Taxonomy" id="307492"/>
    <lineage>
        <taxon>Eukaryota</taxon>
        <taxon>Metazoa</taxon>
        <taxon>Ecdysozoa</taxon>
        <taxon>Arthropoda</taxon>
        <taxon>Hexapoda</taxon>
        <taxon>Insecta</taxon>
        <taxon>Pterygota</taxon>
        <taxon>Neoptera</taxon>
        <taxon>Paraneoptera</taxon>
        <taxon>Hemiptera</taxon>
        <taxon>Sternorrhyncha</taxon>
        <taxon>Aphidomorpha</taxon>
        <taxon>Aphidoidea</taxon>
        <taxon>Aphididae</taxon>
        <taxon>Aphidini</taxon>
        <taxon>Aphis</taxon>
        <taxon>Aphis</taxon>
    </lineage>
</organism>
<dbReference type="AlphaFoldDB" id="A0A6G0XZ84"/>
<proteinExistence type="predicted"/>
<protein>
    <submittedName>
        <fullName evidence="3">THAP-type domain-containing protein</fullName>
    </submittedName>
</protein>
<dbReference type="EMBL" id="VUJU01007278">
    <property type="protein sequence ID" value="KAF0746261.1"/>
    <property type="molecule type" value="Genomic_DNA"/>
</dbReference>
<dbReference type="Proteomes" id="UP000478052">
    <property type="component" value="Unassembled WGS sequence"/>
</dbReference>
<feature type="domain" description="Transposable element P transposase-like GTP-binding insertion" evidence="2">
    <location>
        <begin position="142"/>
        <end position="170"/>
    </location>
</feature>
<reference evidence="3 4" key="1">
    <citation type="submission" date="2019-08" db="EMBL/GenBank/DDBJ databases">
        <title>Whole genome of Aphis craccivora.</title>
        <authorList>
            <person name="Voronova N.V."/>
            <person name="Shulinski R.S."/>
            <person name="Bandarenka Y.V."/>
            <person name="Zhorov D.G."/>
            <person name="Warner D."/>
        </authorList>
    </citation>
    <scope>NUCLEOTIDE SEQUENCE [LARGE SCALE GENOMIC DNA]</scope>
    <source>
        <strain evidence="3">180601</strain>
        <tissue evidence="3">Whole Body</tissue>
    </source>
</reference>
<dbReference type="Pfam" id="PF21788">
    <property type="entry name" value="TNP-like_GBD"/>
    <property type="match status" value="1"/>
</dbReference>
<accession>A0A6G0XZ84</accession>
<gene>
    <name evidence="3" type="ORF">FWK35_00026003</name>
</gene>
<evidence type="ECO:0000259" key="1">
    <source>
        <dbReference type="Pfam" id="PF21787"/>
    </source>
</evidence>
<feature type="domain" description="Transposable element P transposase-like RNase H" evidence="1">
    <location>
        <begin position="37"/>
        <end position="119"/>
    </location>
</feature>
<dbReference type="OrthoDB" id="7312725at2759"/>
<evidence type="ECO:0000313" key="4">
    <source>
        <dbReference type="Proteomes" id="UP000478052"/>
    </source>
</evidence>
<dbReference type="Pfam" id="PF21787">
    <property type="entry name" value="TNP-like_RNaseH_N"/>
    <property type="match status" value="1"/>
</dbReference>
<name>A0A6G0XZ84_APHCR</name>
<evidence type="ECO:0000313" key="3">
    <source>
        <dbReference type="EMBL" id="KAF0746261.1"/>
    </source>
</evidence>
<dbReference type="InterPro" id="IPR048365">
    <property type="entry name" value="TNP-like_RNaseH_N"/>
</dbReference>
<dbReference type="InterPro" id="IPR048366">
    <property type="entry name" value="TNP-like_GBD"/>
</dbReference>
<keyword evidence="4" id="KW-1185">Reference proteome</keyword>
<sequence length="247" mass="28295">MYNNTSESIKETINRKTFKNLLPHPATIRKWLSVVDGEPGFTSEAFEAIQRKVNETHKPIICNITLDEMAIRKQTIYLNGKFYGGVDLGTGQDQNDSDNVQQATNALVFLAVCMNGHWKPWFYNPAYPIDEKKKILIFWDACHMLKLVRNTLGDKKVLLKNEDVIQWNNLVLDGLTYGNCSPIDSANILFVGSNKRKDADAICNYQMGNEEEILFHEFDHDYDLTTRLPELDDFVTDVVKYTGGFIF</sequence>